<comment type="similarity">
    <text evidence="5">Belongs to the alanine racemase family.</text>
</comment>
<dbReference type="STRING" id="1236971.JCM9152_232"/>
<feature type="active site" description="Proton acceptor; specific for L-alanine" evidence="5">
    <location>
        <position position="272"/>
    </location>
</feature>
<dbReference type="InterPro" id="IPR001608">
    <property type="entry name" value="Ala_racemase_N"/>
</dbReference>
<protein>
    <recommendedName>
        <fullName evidence="5">Alanine racemase</fullName>
        <ecNumber evidence="5">5.1.1.1</ecNumber>
    </recommendedName>
</protein>
<feature type="active site" description="Proton acceptor; specific for D-alanine" evidence="5">
    <location>
        <position position="43"/>
    </location>
</feature>
<dbReference type="Pfam" id="PF01168">
    <property type="entry name" value="Ala_racemase_N"/>
    <property type="match status" value="1"/>
</dbReference>
<dbReference type="GO" id="GO:0030170">
    <property type="term" value="F:pyridoxal phosphate binding"/>
    <property type="evidence" value="ECO:0007669"/>
    <property type="project" value="UniProtKB-UniRule"/>
</dbReference>
<dbReference type="FunFam" id="2.40.37.10:FF:000006">
    <property type="entry name" value="Alanine racemase"/>
    <property type="match status" value="1"/>
</dbReference>
<evidence type="ECO:0000259" key="8">
    <source>
        <dbReference type="SMART" id="SM01005"/>
    </source>
</evidence>
<dbReference type="InterPro" id="IPR029066">
    <property type="entry name" value="PLP-binding_barrel"/>
</dbReference>
<dbReference type="GO" id="GO:0009252">
    <property type="term" value="P:peptidoglycan biosynthetic process"/>
    <property type="evidence" value="ECO:0007669"/>
    <property type="project" value="TreeGrafter"/>
</dbReference>
<accession>W4QA57</accession>
<comment type="function">
    <text evidence="5">Catalyzes the interconversion of L-alanine and D-alanine. May also act on other amino acids.</text>
</comment>
<comment type="catalytic activity">
    <reaction evidence="1 5">
        <text>L-alanine = D-alanine</text>
        <dbReference type="Rhea" id="RHEA:20249"/>
        <dbReference type="ChEBI" id="CHEBI:57416"/>
        <dbReference type="ChEBI" id="CHEBI:57972"/>
        <dbReference type="EC" id="5.1.1.1"/>
    </reaction>
</comment>
<feature type="domain" description="Alanine racemase C-terminal" evidence="8">
    <location>
        <begin position="251"/>
        <end position="378"/>
    </location>
</feature>
<feature type="binding site" evidence="5 7">
    <location>
        <position position="140"/>
    </location>
    <ligand>
        <name>substrate</name>
    </ligand>
</feature>
<dbReference type="AlphaFoldDB" id="W4QA57"/>
<dbReference type="Gene3D" id="3.20.20.10">
    <property type="entry name" value="Alanine racemase"/>
    <property type="match status" value="1"/>
</dbReference>
<sequence length="379" mass="42670">MSKEFYRDTWAEIDLRAIRHNMKSVCNLYHNRGRDVKVMAVVKANGYGHGAIEVAKAVLESGAAYLAVALLDEAIELREAGIEAPILVMGRIRPEDVTIAIRYRITVTVFQLEWLQEAKLHIGTDQKLFIHIKIDTGMGRIGVRLKSELLPIVSFISKHPNMELEGVFTHFATADEKNTDYYETQQKRFLNVLKWIKELGVHIPLIHSGNSAAGMRFPDHTFNMFRFGISLYGLTPSLEIKEELPIELKPAFTLKSRLTHVKKLPAGEAISYGATYQTETDEWIGTIPIGYADGWIRKNSTNNGEVLVNGERVPLVGRICMDQCMIHLKGAVEVGTVVTLIGHDHNTSISVDEVAQRLETINYEIVCMIGMRVPRVYIN</sequence>
<dbReference type="PRINTS" id="PR00992">
    <property type="entry name" value="ALARACEMASE"/>
</dbReference>
<dbReference type="HAMAP" id="MF_01201">
    <property type="entry name" value="Ala_racemase"/>
    <property type="match status" value="1"/>
</dbReference>
<dbReference type="CDD" id="cd00430">
    <property type="entry name" value="PLPDE_III_AR"/>
    <property type="match status" value="1"/>
</dbReference>
<dbReference type="InterPro" id="IPR020622">
    <property type="entry name" value="Ala_racemase_pyridoxalP-BS"/>
</dbReference>
<evidence type="ECO:0000256" key="7">
    <source>
        <dbReference type="PIRSR" id="PIRSR600821-52"/>
    </source>
</evidence>
<dbReference type="RefSeq" id="WP_035339891.1">
    <property type="nucleotide sequence ID" value="NZ_BAUU01000001.1"/>
</dbReference>
<dbReference type="SUPFAM" id="SSF50621">
    <property type="entry name" value="Alanine racemase C-terminal domain-like"/>
    <property type="match status" value="1"/>
</dbReference>
<dbReference type="GO" id="GO:0005829">
    <property type="term" value="C:cytosol"/>
    <property type="evidence" value="ECO:0007669"/>
    <property type="project" value="TreeGrafter"/>
</dbReference>
<feature type="binding site" evidence="5 7">
    <location>
        <position position="321"/>
    </location>
    <ligand>
        <name>substrate</name>
    </ligand>
</feature>
<keyword evidence="4 5" id="KW-0413">Isomerase</keyword>
<evidence type="ECO:0000313" key="10">
    <source>
        <dbReference type="Proteomes" id="UP000018895"/>
    </source>
</evidence>
<keyword evidence="3 5" id="KW-0663">Pyridoxal phosphate</keyword>
<dbReference type="PANTHER" id="PTHR30511">
    <property type="entry name" value="ALANINE RACEMASE"/>
    <property type="match status" value="1"/>
</dbReference>
<dbReference type="SUPFAM" id="SSF51419">
    <property type="entry name" value="PLP-binding barrel"/>
    <property type="match status" value="1"/>
</dbReference>
<dbReference type="SMART" id="SM01005">
    <property type="entry name" value="Ala_racemase_C"/>
    <property type="match status" value="1"/>
</dbReference>
<dbReference type="OrthoDB" id="9813814at2"/>
<dbReference type="Proteomes" id="UP000018895">
    <property type="component" value="Unassembled WGS sequence"/>
</dbReference>
<comment type="caution">
    <text evidence="9">The sequence shown here is derived from an EMBL/GenBank/DDBJ whole genome shotgun (WGS) entry which is preliminary data.</text>
</comment>
<comment type="cofactor">
    <cofactor evidence="2 5 6">
        <name>pyridoxal 5'-phosphate</name>
        <dbReference type="ChEBI" id="CHEBI:597326"/>
    </cofactor>
</comment>
<evidence type="ECO:0000256" key="2">
    <source>
        <dbReference type="ARBA" id="ARBA00001933"/>
    </source>
</evidence>
<gene>
    <name evidence="9" type="ORF">JCM9152_232</name>
</gene>
<dbReference type="UniPathway" id="UPA00042">
    <property type="reaction ID" value="UER00497"/>
</dbReference>
<dbReference type="FunFam" id="3.20.20.10:FF:000002">
    <property type="entry name" value="Alanine racemase"/>
    <property type="match status" value="1"/>
</dbReference>
<dbReference type="EMBL" id="BAUU01000001">
    <property type="protein sequence ID" value="GAE28895.1"/>
    <property type="molecule type" value="Genomic_DNA"/>
</dbReference>
<keyword evidence="10" id="KW-1185">Reference proteome</keyword>
<evidence type="ECO:0000313" key="9">
    <source>
        <dbReference type="EMBL" id="GAE28895.1"/>
    </source>
</evidence>
<reference evidence="9" key="1">
    <citation type="journal article" date="2014" name="Genome Announc.">
        <title>Draft Genome Sequences of Three Alkaliphilic Bacillus Strains, Bacillus wakoensis JCM 9140T, Bacillus akibai JCM 9157T, and Bacillus hemicellulosilyticus JCM 9152T.</title>
        <authorList>
            <person name="Yuki M."/>
            <person name="Oshima K."/>
            <person name="Suda W."/>
            <person name="Oshida Y."/>
            <person name="Kitamura K."/>
            <person name="Iida T."/>
            <person name="Hattori M."/>
            <person name="Ohkuma M."/>
        </authorList>
    </citation>
    <scope>NUCLEOTIDE SEQUENCE [LARGE SCALE GENOMIC DNA]</scope>
    <source>
        <strain evidence="9">JCM 9152</strain>
    </source>
</reference>
<feature type="modified residue" description="N6-(pyridoxal phosphate)lysine" evidence="5 6">
    <location>
        <position position="43"/>
    </location>
</feature>
<dbReference type="PANTHER" id="PTHR30511:SF0">
    <property type="entry name" value="ALANINE RACEMASE, CATABOLIC-RELATED"/>
    <property type="match status" value="1"/>
</dbReference>
<proteinExistence type="inferred from homology"/>
<dbReference type="InterPro" id="IPR000821">
    <property type="entry name" value="Ala_racemase"/>
</dbReference>
<dbReference type="NCBIfam" id="TIGR00492">
    <property type="entry name" value="alr"/>
    <property type="match status" value="1"/>
</dbReference>
<dbReference type="EC" id="5.1.1.1" evidence="5"/>
<dbReference type="PROSITE" id="PS00395">
    <property type="entry name" value="ALANINE_RACEMASE"/>
    <property type="match status" value="1"/>
</dbReference>
<dbReference type="GO" id="GO:0008784">
    <property type="term" value="F:alanine racemase activity"/>
    <property type="evidence" value="ECO:0007669"/>
    <property type="project" value="UniProtKB-UniRule"/>
</dbReference>
<evidence type="ECO:0000256" key="4">
    <source>
        <dbReference type="ARBA" id="ARBA00023235"/>
    </source>
</evidence>
<dbReference type="InterPro" id="IPR009006">
    <property type="entry name" value="Ala_racemase/Decarboxylase_C"/>
</dbReference>
<name>W4QA57_9BACI</name>
<dbReference type="Gene3D" id="2.40.37.10">
    <property type="entry name" value="Lyase, Ornithine Decarboxylase, Chain A, domain 1"/>
    <property type="match status" value="1"/>
</dbReference>
<dbReference type="GO" id="GO:0030632">
    <property type="term" value="P:D-alanine biosynthetic process"/>
    <property type="evidence" value="ECO:0007669"/>
    <property type="project" value="UniProtKB-UniRule"/>
</dbReference>
<dbReference type="Pfam" id="PF00842">
    <property type="entry name" value="Ala_racemase_C"/>
    <property type="match status" value="1"/>
</dbReference>
<dbReference type="InterPro" id="IPR011079">
    <property type="entry name" value="Ala_racemase_C"/>
</dbReference>
<evidence type="ECO:0000256" key="5">
    <source>
        <dbReference type="HAMAP-Rule" id="MF_01201"/>
    </source>
</evidence>
<evidence type="ECO:0000256" key="3">
    <source>
        <dbReference type="ARBA" id="ARBA00022898"/>
    </source>
</evidence>
<evidence type="ECO:0000256" key="6">
    <source>
        <dbReference type="PIRSR" id="PIRSR600821-50"/>
    </source>
</evidence>
<evidence type="ECO:0000256" key="1">
    <source>
        <dbReference type="ARBA" id="ARBA00000316"/>
    </source>
</evidence>
<organism evidence="9 10">
    <name type="scientific">Halalkalibacter hemicellulosilyticusJCM 9152</name>
    <dbReference type="NCBI Taxonomy" id="1236971"/>
    <lineage>
        <taxon>Bacteria</taxon>
        <taxon>Bacillati</taxon>
        <taxon>Bacillota</taxon>
        <taxon>Bacilli</taxon>
        <taxon>Bacillales</taxon>
        <taxon>Bacillaceae</taxon>
        <taxon>Halalkalibacter</taxon>
    </lineage>
</organism>
<comment type="pathway">
    <text evidence="5">Amino-acid biosynthesis; D-alanine biosynthesis; D-alanine from L-alanine: step 1/1.</text>
</comment>